<organism evidence="8 9">
    <name type="scientific">Kineothrix sedimenti</name>
    <dbReference type="NCBI Taxonomy" id="3123317"/>
    <lineage>
        <taxon>Bacteria</taxon>
        <taxon>Bacillati</taxon>
        <taxon>Bacillota</taxon>
        <taxon>Clostridia</taxon>
        <taxon>Lachnospirales</taxon>
        <taxon>Lachnospiraceae</taxon>
        <taxon>Kineothrix</taxon>
    </lineage>
</organism>
<dbReference type="CDD" id="cd02869">
    <property type="entry name" value="PseudoU_synth_RluA_like"/>
    <property type="match status" value="1"/>
</dbReference>
<keyword evidence="3 8" id="KW-0413">Isomerase</keyword>
<evidence type="ECO:0000256" key="2">
    <source>
        <dbReference type="ARBA" id="ARBA00010876"/>
    </source>
</evidence>
<dbReference type="InterPro" id="IPR050188">
    <property type="entry name" value="RluA_PseudoU_synthase"/>
</dbReference>
<dbReference type="RefSeq" id="WP_342755778.1">
    <property type="nucleotide sequence ID" value="NZ_CP146256.1"/>
</dbReference>
<dbReference type="Gene3D" id="3.10.290.10">
    <property type="entry name" value="RNA-binding S4 domain"/>
    <property type="match status" value="1"/>
</dbReference>
<evidence type="ECO:0000256" key="6">
    <source>
        <dbReference type="PROSITE-ProRule" id="PRU00182"/>
    </source>
</evidence>
<dbReference type="PANTHER" id="PTHR21600:SF83">
    <property type="entry name" value="PSEUDOURIDYLATE SYNTHASE RPUSD4, MITOCHONDRIAL"/>
    <property type="match status" value="1"/>
</dbReference>
<evidence type="ECO:0000256" key="5">
    <source>
        <dbReference type="ARBA" id="ARBA00033164"/>
    </source>
</evidence>
<evidence type="ECO:0000256" key="3">
    <source>
        <dbReference type="ARBA" id="ARBA00023235"/>
    </source>
</evidence>
<reference evidence="8 9" key="1">
    <citation type="submission" date="2024-02" db="EMBL/GenBank/DDBJ databases">
        <title>Bacterial strain from lacustrine sediment.</title>
        <authorList>
            <person name="Petit C."/>
            <person name="Fadhlaoui K."/>
        </authorList>
    </citation>
    <scope>NUCLEOTIDE SEQUENCE [LARGE SCALE GENOMIC DNA]</scope>
    <source>
        <strain evidence="8 9">IPX-CK</strain>
    </source>
</reference>
<evidence type="ECO:0000256" key="4">
    <source>
        <dbReference type="ARBA" id="ARBA00031870"/>
    </source>
</evidence>
<comment type="catalytic activity">
    <reaction evidence="1">
        <text>a uridine in RNA = a pseudouridine in RNA</text>
        <dbReference type="Rhea" id="RHEA:48348"/>
        <dbReference type="Rhea" id="RHEA-COMP:12068"/>
        <dbReference type="Rhea" id="RHEA-COMP:12069"/>
        <dbReference type="ChEBI" id="CHEBI:65314"/>
        <dbReference type="ChEBI" id="CHEBI:65315"/>
    </reaction>
</comment>
<proteinExistence type="inferred from homology"/>
<dbReference type="SUPFAM" id="SSF55120">
    <property type="entry name" value="Pseudouridine synthase"/>
    <property type="match status" value="1"/>
</dbReference>
<dbReference type="EMBL" id="CP146256">
    <property type="protein sequence ID" value="XAH72157.1"/>
    <property type="molecule type" value="Genomic_DNA"/>
</dbReference>
<dbReference type="Proteomes" id="UP001451571">
    <property type="component" value="Chromosome"/>
</dbReference>
<comment type="similarity">
    <text evidence="2">Belongs to the pseudouridine synthase RluA family.</text>
</comment>
<evidence type="ECO:0000259" key="7">
    <source>
        <dbReference type="Pfam" id="PF00849"/>
    </source>
</evidence>
<keyword evidence="6" id="KW-0694">RNA-binding</keyword>
<dbReference type="InterPro" id="IPR036986">
    <property type="entry name" value="S4_RNA-bd_sf"/>
</dbReference>
<dbReference type="Pfam" id="PF00849">
    <property type="entry name" value="PseudoU_synth_2"/>
    <property type="match status" value="1"/>
</dbReference>
<dbReference type="PROSITE" id="PS50889">
    <property type="entry name" value="S4"/>
    <property type="match status" value="1"/>
</dbReference>
<dbReference type="GO" id="GO:0016853">
    <property type="term" value="F:isomerase activity"/>
    <property type="evidence" value="ECO:0007669"/>
    <property type="project" value="UniProtKB-KW"/>
</dbReference>
<dbReference type="SUPFAM" id="SSF55174">
    <property type="entry name" value="Alpha-L RNA-binding motif"/>
    <property type="match status" value="1"/>
</dbReference>
<protein>
    <recommendedName>
        <fullName evidence="4">RNA pseudouridylate synthase</fullName>
    </recommendedName>
    <alternativeName>
        <fullName evidence="5">RNA-uridine isomerase</fullName>
    </alternativeName>
</protein>
<evidence type="ECO:0000313" key="9">
    <source>
        <dbReference type="Proteomes" id="UP001451571"/>
    </source>
</evidence>
<evidence type="ECO:0000313" key="8">
    <source>
        <dbReference type="EMBL" id="XAH72157.1"/>
    </source>
</evidence>
<keyword evidence="9" id="KW-1185">Reference proteome</keyword>
<sequence>MKQVLIKENEAGQRLDKYLHKYLKEAQGSFIYKMLRKKNIILNGKKASGGEKLEIGDEIRFFLSEETLNKMSGIPSQLSEELSDKEVAEYKAAYDKYKELEIIYDNHHILIVNKPEGILTQKAAAVDLSLNEWFIGYMLHHGQLRREELRTFKPSVCNRLDRNTSGMVICGKTLPGSQKMSELLKNRDLHKFYRLYVKGKVTEPSLIEGYLVKDEKRNTVRISPSPVQDKSSYIKTKYEPLKIFEDKTLLEVELITGKTHQIRAHLASVGHPLLGDYKYGDKNFNDSYKKKYKIKSQLLHAYRLEFPELDGEFSELSKRIFTARAPQVFYTLEGNGHK</sequence>
<dbReference type="Gene3D" id="3.30.2350.10">
    <property type="entry name" value="Pseudouridine synthase"/>
    <property type="match status" value="1"/>
</dbReference>
<dbReference type="CDD" id="cd00165">
    <property type="entry name" value="S4"/>
    <property type="match status" value="1"/>
</dbReference>
<evidence type="ECO:0000256" key="1">
    <source>
        <dbReference type="ARBA" id="ARBA00000073"/>
    </source>
</evidence>
<dbReference type="InterPro" id="IPR006145">
    <property type="entry name" value="PsdUridine_synth_RsuA/RluA"/>
</dbReference>
<accession>A0ABZ3ER62</accession>
<dbReference type="PANTHER" id="PTHR21600">
    <property type="entry name" value="MITOCHONDRIAL RNA PSEUDOURIDINE SYNTHASE"/>
    <property type="match status" value="1"/>
</dbReference>
<feature type="domain" description="Pseudouridine synthase RsuA/RluA-like" evidence="7">
    <location>
        <begin position="108"/>
        <end position="268"/>
    </location>
</feature>
<dbReference type="InterPro" id="IPR020103">
    <property type="entry name" value="PsdUridine_synth_cat_dom_sf"/>
</dbReference>
<name>A0ABZ3ER62_9FIRM</name>
<gene>
    <name evidence="8" type="ORF">V6984_11495</name>
</gene>